<evidence type="ECO:0000313" key="2">
    <source>
        <dbReference type="Proteomes" id="UP000568751"/>
    </source>
</evidence>
<dbReference type="Proteomes" id="UP000568751">
    <property type="component" value="Unassembled WGS sequence"/>
</dbReference>
<organism evidence="1 2">
    <name type="scientific">Candidatus Thiodubiliella endoseptemdiera</name>
    <dbReference type="NCBI Taxonomy" id="2738886"/>
    <lineage>
        <taxon>Bacteria</taxon>
        <taxon>Pseudomonadati</taxon>
        <taxon>Pseudomonadota</taxon>
        <taxon>Gammaproteobacteria</taxon>
        <taxon>Candidatus Pseudothioglobaceae</taxon>
        <taxon>Candidatus Thiodubiliella</taxon>
    </lineage>
</organism>
<proteinExistence type="predicted"/>
<evidence type="ECO:0000313" key="1">
    <source>
        <dbReference type="EMBL" id="NYT27315.1"/>
    </source>
</evidence>
<name>A0A853F6F0_9GAMM</name>
<reference evidence="1 2" key="1">
    <citation type="submission" date="2020-05" db="EMBL/GenBank/DDBJ databases">
        <title>Horizontal transmission and recombination maintain forever young bacterial symbiont genomes.</title>
        <authorList>
            <person name="Russell S.L."/>
            <person name="Pepper-Tunick E."/>
            <person name="Svedberg J."/>
            <person name="Byrne A."/>
            <person name="Ruelas Castillo J."/>
            <person name="Vollmers C."/>
            <person name="Beinart R.A."/>
            <person name="Corbett-Detig R."/>
        </authorList>
    </citation>
    <scope>NUCLEOTIDE SEQUENCE [LARGE SCALE GENOMIC DNA]</scope>
    <source>
        <strain evidence="1">455</strain>
    </source>
</reference>
<dbReference type="AlphaFoldDB" id="A0A853F6F0"/>
<protein>
    <submittedName>
        <fullName evidence="1">Uncharacterized protein</fullName>
    </submittedName>
</protein>
<sequence>MIDLYSRKVAGWSMGKNNDTALVIDARDGNQKTSQDNSKYYCIQIKVLLTGLMSI</sequence>
<accession>A0A853F6F0</accession>
<dbReference type="EMBL" id="JACCHT010000001">
    <property type="protein sequence ID" value="NYT27315.1"/>
    <property type="molecule type" value="Genomic_DNA"/>
</dbReference>
<gene>
    <name evidence="1" type="ORF">H0A76_05125</name>
</gene>
<comment type="caution">
    <text evidence="1">The sequence shown here is derived from an EMBL/GenBank/DDBJ whole genome shotgun (WGS) entry which is preliminary data.</text>
</comment>